<dbReference type="Pfam" id="PF26224">
    <property type="entry name" value="DUF8050"/>
    <property type="match status" value="1"/>
</dbReference>
<evidence type="ECO:0000313" key="4">
    <source>
        <dbReference type="EMBL" id="MFC4358822.1"/>
    </source>
</evidence>
<accession>A0ABD5PDB4</accession>
<evidence type="ECO:0000259" key="3">
    <source>
        <dbReference type="Pfam" id="PF26224"/>
    </source>
</evidence>
<dbReference type="InterPro" id="IPR058363">
    <property type="entry name" value="DUF8050"/>
</dbReference>
<keyword evidence="2" id="KW-1133">Transmembrane helix</keyword>
<evidence type="ECO:0000313" key="5">
    <source>
        <dbReference type="Proteomes" id="UP001595921"/>
    </source>
</evidence>
<dbReference type="EMBL" id="JBHSDS010000006">
    <property type="protein sequence ID" value="MFC4358822.1"/>
    <property type="molecule type" value="Genomic_DNA"/>
</dbReference>
<dbReference type="NCBIfam" id="TIGR04206">
    <property type="entry name" value="near_ArtA"/>
    <property type="match status" value="1"/>
</dbReference>
<keyword evidence="2" id="KW-0812">Transmembrane</keyword>
<feature type="transmembrane region" description="Helical" evidence="2">
    <location>
        <begin position="142"/>
        <end position="162"/>
    </location>
</feature>
<dbReference type="AlphaFoldDB" id="A0ABD5PDB4"/>
<keyword evidence="2" id="KW-0472">Membrane</keyword>
<sequence length="165" mass="17409">MSPGTEAGADSDTKSGADRERRQSTRSRFALPALLLAPLFVPWTVYVVGGEVALVFPWGLVDPDPLHVTDLYSYLFVYTRGLPDYLLAWPLSALLYAAALASDAVGRLRGADTATVTALTLGFAGVAHLSVSQGLAVQPGRAAYPLGTAALWAVALVVYWTGGDE</sequence>
<evidence type="ECO:0000256" key="1">
    <source>
        <dbReference type="SAM" id="MobiDB-lite"/>
    </source>
</evidence>
<gene>
    <name evidence="4" type="ORF">ACFO0N_12800</name>
</gene>
<evidence type="ECO:0000256" key="2">
    <source>
        <dbReference type="SAM" id="Phobius"/>
    </source>
</evidence>
<proteinExistence type="predicted"/>
<reference evidence="4 5" key="1">
    <citation type="journal article" date="2019" name="Int. J. Syst. Evol. Microbiol.">
        <title>The Global Catalogue of Microorganisms (GCM) 10K type strain sequencing project: providing services to taxonomists for standard genome sequencing and annotation.</title>
        <authorList>
            <consortium name="The Broad Institute Genomics Platform"/>
            <consortium name="The Broad Institute Genome Sequencing Center for Infectious Disease"/>
            <person name="Wu L."/>
            <person name="Ma J."/>
        </authorList>
    </citation>
    <scope>NUCLEOTIDE SEQUENCE [LARGE SCALE GENOMIC DNA]</scope>
    <source>
        <strain evidence="4 5">CGMCC 1.12553</strain>
    </source>
</reference>
<feature type="transmembrane region" description="Helical" evidence="2">
    <location>
        <begin position="29"/>
        <end position="49"/>
    </location>
</feature>
<organism evidence="4 5">
    <name type="scientific">Halobium salinum</name>
    <dbReference type="NCBI Taxonomy" id="1364940"/>
    <lineage>
        <taxon>Archaea</taxon>
        <taxon>Methanobacteriati</taxon>
        <taxon>Methanobacteriota</taxon>
        <taxon>Stenosarchaea group</taxon>
        <taxon>Halobacteria</taxon>
        <taxon>Halobacteriales</taxon>
        <taxon>Haloferacaceae</taxon>
        <taxon>Halobium</taxon>
    </lineage>
</organism>
<feature type="region of interest" description="Disordered" evidence="1">
    <location>
        <begin position="1"/>
        <end position="24"/>
    </location>
</feature>
<dbReference type="Proteomes" id="UP001595921">
    <property type="component" value="Unassembled WGS sequence"/>
</dbReference>
<dbReference type="InterPro" id="IPR026436">
    <property type="entry name" value="CHP04206"/>
</dbReference>
<feature type="compositionally biased region" description="Basic and acidic residues" evidence="1">
    <location>
        <begin position="11"/>
        <end position="23"/>
    </location>
</feature>
<feature type="transmembrane region" description="Helical" evidence="2">
    <location>
        <begin position="85"/>
        <end position="102"/>
    </location>
</feature>
<comment type="caution">
    <text evidence="4">The sequence shown here is derived from an EMBL/GenBank/DDBJ whole genome shotgun (WGS) entry which is preliminary data.</text>
</comment>
<feature type="transmembrane region" description="Helical" evidence="2">
    <location>
        <begin position="114"/>
        <end position="136"/>
    </location>
</feature>
<feature type="domain" description="DUF8050" evidence="3">
    <location>
        <begin position="15"/>
        <end position="162"/>
    </location>
</feature>
<name>A0ABD5PDB4_9EURY</name>
<protein>
    <submittedName>
        <fullName evidence="4">TIGR04206 family protein</fullName>
    </submittedName>
</protein>
<keyword evidence="5" id="KW-1185">Reference proteome</keyword>
<dbReference type="RefSeq" id="WP_267623365.1">
    <property type="nucleotide sequence ID" value="NZ_JAODIW010000008.1"/>
</dbReference>